<evidence type="ECO:0000256" key="3">
    <source>
        <dbReference type="ARBA" id="ARBA00012439"/>
    </source>
</evidence>
<accession>A0A0R2D069</accession>
<dbReference type="SUPFAM" id="SSF48576">
    <property type="entry name" value="Terpenoid synthases"/>
    <property type="match status" value="1"/>
</dbReference>
<evidence type="ECO:0000256" key="1">
    <source>
        <dbReference type="ARBA" id="ARBA00001946"/>
    </source>
</evidence>
<dbReference type="SFLD" id="SFLDG01017">
    <property type="entry name" value="Polyprenyl_Transferase_Like"/>
    <property type="match status" value="1"/>
</dbReference>
<reference evidence="13 14" key="1">
    <citation type="journal article" date="2015" name="Genome Announc.">
        <title>Expanding the biotechnology potential of lactobacilli through comparative genomics of 213 strains and associated genera.</title>
        <authorList>
            <person name="Sun Z."/>
            <person name="Harris H.M."/>
            <person name="McCann A."/>
            <person name="Guo C."/>
            <person name="Argimon S."/>
            <person name="Zhang W."/>
            <person name="Yang X."/>
            <person name="Jeffery I.B."/>
            <person name="Cooney J.C."/>
            <person name="Kagawa T.F."/>
            <person name="Liu W."/>
            <person name="Song Y."/>
            <person name="Salvetti E."/>
            <person name="Wrobel A."/>
            <person name="Rasinkangas P."/>
            <person name="Parkhill J."/>
            <person name="Rea M.C."/>
            <person name="O'Sullivan O."/>
            <person name="Ritari J."/>
            <person name="Douillard F.P."/>
            <person name="Paul Ross R."/>
            <person name="Yang R."/>
            <person name="Briner A.E."/>
            <person name="Felis G.E."/>
            <person name="de Vos W.M."/>
            <person name="Barrangou R."/>
            <person name="Klaenhammer T.R."/>
            <person name="Caufield P.W."/>
            <person name="Cui Y."/>
            <person name="Zhang H."/>
            <person name="O'Toole P.W."/>
        </authorList>
    </citation>
    <scope>NUCLEOTIDE SEQUENCE [LARGE SCALE GENOMIC DNA]</scope>
    <source>
        <strain evidence="13 14">DSM 24302</strain>
    </source>
</reference>
<evidence type="ECO:0000256" key="8">
    <source>
        <dbReference type="ARBA" id="ARBA00023229"/>
    </source>
</evidence>
<dbReference type="InterPro" id="IPR008949">
    <property type="entry name" value="Isoprenoid_synthase_dom_sf"/>
</dbReference>
<dbReference type="NCBIfam" id="NF045485">
    <property type="entry name" value="FPPsyn"/>
    <property type="match status" value="1"/>
</dbReference>
<dbReference type="PROSITE" id="PS00723">
    <property type="entry name" value="POLYPRENYL_SYNTHASE_1"/>
    <property type="match status" value="1"/>
</dbReference>
<keyword evidence="6" id="KW-0479">Metal-binding</keyword>
<dbReference type="InterPro" id="IPR033749">
    <property type="entry name" value="Polyprenyl_synt_CS"/>
</dbReference>
<dbReference type="InterPro" id="IPR000092">
    <property type="entry name" value="Polyprenyl_synt"/>
</dbReference>
<dbReference type="PANTHER" id="PTHR43281">
    <property type="entry name" value="FARNESYL DIPHOSPHATE SYNTHASE"/>
    <property type="match status" value="1"/>
</dbReference>
<dbReference type="EMBL" id="AYZR01000008">
    <property type="protein sequence ID" value="KRM93899.1"/>
    <property type="molecule type" value="Genomic_DNA"/>
</dbReference>
<evidence type="ECO:0000256" key="6">
    <source>
        <dbReference type="ARBA" id="ARBA00022723"/>
    </source>
</evidence>
<dbReference type="SFLD" id="SFLDS00005">
    <property type="entry name" value="Isoprenoid_Synthase_Type_I"/>
    <property type="match status" value="1"/>
</dbReference>
<evidence type="ECO:0000256" key="4">
    <source>
        <dbReference type="ARBA" id="ARBA00015100"/>
    </source>
</evidence>
<evidence type="ECO:0000256" key="7">
    <source>
        <dbReference type="ARBA" id="ARBA00022842"/>
    </source>
</evidence>
<keyword evidence="14" id="KW-1185">Reference proteome</keyword>
<evidence type="ECO:0000313" key="13">
    <source>
        <dbReference type="EMBL" id="KRM93899.1"/>
    </source>
</evidence>
<dbReference type="CDD" id="cd00685">
    <property type="entry name" value="Trans_IPPS_HT"/>
    <property type="match status" value="1"/>
</dbReference>
<comment type="catalytic activity">
    <reaction evidence="11">
        <text>isopentenyl diphosphate + (2E)-geranyl diphosphate = (2E,6E)-farnesyl diphosphate + diphosphate</text>
        <dbReference type="Rhea" id="RHEA:19361"/>
        <dbReference type="ChEBI" id="CHEBI:33019"/>
        <dbReference type="ChEBI" id="CHEBI:58057"/>
        <dbReference type="ChEBI" id="CHEBI:128769"/>
        <dbReference type="ChEBI" id="CHEBI:175763"/>
        <dbReference type="EC" id="2.5.1.10"/>
    </reaction>
</comment>
<evidence type="ECO:0000256" key="11">
    <source>
        <dbReference type="ARBA" id="ARBA00049399"/>
    </source>
</evidence>
<dbReference type="PROSITE" id="PS00444">
    <property type="entry name" value="POLYPRENYL_SYNTHASE_2"/>
    <property type="match status" value="1"/>
</dbReference>
<sequence>MNEFENQWVAKINEYLTSQLNQQVQQPLLRKAMAYSVVAGGKRLRPLLTLATLTTFGVTITEDQMKAATALELVHTYSLIHDDLPAMDNDDLRRGKPTNHVQFGEDIAILAGDALLTLAFEWLATNQLPANQQAQLVMGMAQAAGPNGMVAGQVDDVANEANQLTLDQLMQLHKRKTGDLIHYAVLSGLIMAEINDRTQWLRFADSFGLAFQIYDDILDITSNEAELGKPVAQDGNKNTYPNLLGLDGAYQKLAVTIAEGKQALMLAEQQTGMDTSLLASFFSYFKLDEEK</sequence>
<name>A0A0R2D069_9LACO</name>
<evidence type="ECO:0000256" key="12">
    <source>
        <dbReference type="RuleBase" id="RU004466"/>
    </source>
</evidence>
<comment type="caution">
    <text evidence="13">The sequence shown here is derived from an EMBL/GenBank/DDBJ whole genome shotgun (WGS) entry which is preliminary data.</text>
</comment>
<gene>
    <name evidence="13" type="ORF">FC56_GL000619</name>
</gene>
<dbReference type="Pfam" id="PF00348">
    <property type="entry name" value="polyprenyl_synt"/>
    <property type="match status" value="1"/>
</dbReference>
<dbReference type="STRING" id="1423802.FC56_GL000619"/>
<evidence type="ECO:0000256" key="10">
    <source>
        <dbReference type="ARBA" id="ARBA00032873"/>
    </source>
</evidence>
<comment type="cofactor">
    <cofactor evidence="1">
        <name>Mg(2+)</name>
        <dbReference type="ChEBI" id="CHEBI:18420"/>
    </cofactor>
</comment>
<dbReference type="PANTHER" id="PTHR43281:SF1">
    <property type="entry name" value="FARNESYL DIPHOSPHATE SYNTHASE"/>
    <property type="match status" value="1"/>
</dbReference>
<evidence type="ECO:0000256" key="9">
    <source>
        <dbReference type="ARBA" id="ARBA00032380"/>
    </source>
</evidence>
<dbReference type="EC" id="2.5.1.10" evidence="3"/>
<dbReference type="GO" id="GO:0016114">
    <property type="term" value="P:terpenoid biosynthetic process"/>
    <property type="evidence" value="ECO:0007669"/>
    <property type="project" value="UniProtKB-ARBA"/>
</dbReference>
<organism evidence="13 14">
    <name type="scientific">Lentilactobacillus senioris DSM 24302 = JCM 17472</name>
    <dbReference type="NCBI Taxonomy" id="1423802"/>
    <lineage>
        <taxon>Bacteria</taxon>
        <taxon>Bacillati</taxon>
        <taxon>Bacillota</taxon>
        <taxon>Bacilli</taxon>
        <taxon>Lactobacillales</taxon>
        <taxon>Lactobacillaceae</taxon>
        <taxon>Lentilactobacillus</taxon>
    </lineage>
</organism>
<dbReference type="InterPro" id="IPR053378">
    <property type="entry name" value="Prenyl_diphosphate_synthase"/>
</dbReference>
<comment type="similarity">
    <text evidence="2 12">Belongs to the FPP/GGPP synthase family.</text>
</comment>
<keyword evidence="5 12" id="KW-0808">Transferase</keyword>
<evidence type="ECO:0000256" key="2">
    <source>
        <dbReference type="ARBA" id="ARBA00006706"/>
    </source>
</evidence>
<dbReference type="Gene3D" id="1.10.600.10">
    <property type="entry name" value="Farnesyl Diphosphate Synthase"/>
    <property type="match status" value="1"/>
</dbReference>
<dbReference type="FunFam" id="1.10.600.10:FF:000001">
    <property type="entry name" value="Geranylgeranyl diphosphate synthase"/>
    <property type="match status" value="1"/>
</dbReference>
<proteinExistence type="inferred from homology"/>
<protein>
    <recommendedName>
        <fullName evidence="4">Farnesyl diphosphate synthase</fullName>
        <ecNumber evidence="3">2.5.1.10</ecNumber>
    </recommendedName>
    <alternativeName>
        <fullName evidence="10">(2E,6E)-farnesyl diphosphate synthase</fullName>
    </alternativeName>
    <alternativeName>
        <fullName evidence="9">Geranyltranstransferase</fullName>
    </alternativeName>
</protein>
<dbReference type="GO" id="GO:0046872">
    <property type="term" value="F:metal ion binding"/>
    <property type="evidence" value="ECO:0007669"/>
    <property type="project" value="UniProtKB-KW"/>
</dbReference>
<keyword evidence="7" id="KW-0460">Magnesium</keyword>
<dbReference type="Proteomes" id="UP000051256">
    <property type="component" value="Unassembled WGS sequence"/>
</dbReference>
<dbReference type="PATRIC" id="fig|1423802.4.peg.628"/>
<dbReference type="GO" id="GO:0004337">
    <property type="term" value="F:(2E,6E)-farnesyl diphosphate synthase activity"/>
    <property type="evidence" value="ECO:0007669"/>
    <property type="project" value="UniProtKB-EC"/>
</dbReference>
<evidence type="ECO:0000256" key="5">
    <source>
        <dbReference type="ARBA" id="ARBA00022679"/>
    </source>
</evidence>
<dbReference type="GO" id="GO:0005737">
    <property type="term" value="C:cytoplasm"/>
    <property type="evidence" value="ECO:0007669"/>
    <property type="project" value="UniProtKB-ARBA"/>
</dbReference>
<dbReference type="AlphaFoldDB" id="A0A0R2D069"/>
<evidence type="ECO:0000313" key="14">
    <source>
        <dbReference type="Proteomes" id="UP000051256"/>
    </source>
</evidence>
<keyword evidence="8" id="KW-0414">Isoprene biosynthesis</keyword>